<evidence type="ECO:0000313" key="2">
    <source>
        <dbReference type="Proteomes" id="UP000807342"/>
    </source>
</evidence>
<comment type="caution">
    <text evidence="1">The sequence shown here is derived from an EMBL/GenBank/DDBJ whole genome shotgun (WGS) entry which is preliminary data.</text>
</comment>
<organism evidence="1 2">
    <name type="scientific">Macrolepiota fuliginosa MF-IS2</name>
    <dbReference type="NCBI Taxonomy" id="1400762"/>
    <lineage>
        <taxon>Eukaryota</taxon>
        <taxon>Fungi</taxon>
        <taxon>Dikarya</taxon>
        <taxon>Basidiomycota</taxon>
        <taxon>Agaricomycotina</taxon>
        <taxon>Agaricomycetes</taxon>
        <taxon>Agaricomycetidae</taxon>
        <taxon>Agaricales</taxon>
        <taxon>Agaricineae</taxon>
        <taxon>Agaricaceae</taxon>
        <taxon>Macrolepiota</taxon>
    </lineage>
</organism>
<gene>
    <name evidence="1" type="ORF">P691DRAFT_802634</name>
</gene>
<evidence type="ECO:0000313" key="1">
    <source>
        <dbReference type="EMBL" id="KAF9447308.1"/>
    </source>
</evidence>
<name>A0A9P6C3H6_9AGAR</name>
<dbReference type="Proteomes" id="UP000807342">
    <property type="component" value="Unassembled WGS sequence"/>
</dbReference>
<sequence>MGWIMSVSMLKQSIARTKISQPIHHRIHNISKLNAQKAPCSRQVAVTNWTPMTFGAKRLGKRTHNHLHPYPRN</sequence>
<proteinExistence type="predicted"/>
<dbReference type="EMBL" id="MU151206">
    <property type="protein sequence ID" value="KAF9447308.1"/>
    <property type="molecule type" value="Genomic_DNA"/>
</dbReference>
<reference evidence="1" key="1">
    <citation type="submission" date="2020-11" db="EMBL/GenBank/DDBJ databases">
        <authorList>
            <consortium name="DOE Joint Genome Institute"/>
            <person name="Ahrendt S."/>
            <person name="Riley R."/>
            <person name="Andreopoulos W."/>
            <person name="Labutti K."/>
            <person name="Pangilinan J."/>
            <person name="Ruiz-Duenas F.J."/>
            <person name="Barrasa J.M."/>
            <person name="Sanchez-Garcia M."/>
            <person name="Camarero S."/>
            <person name="Miyauchi S."/>
            <person name="Serrano A."/>
            <person name="Linde D."/>
            <person name="Babiker R."/>
            <person name="Drula E."/>
            <person name="Ayuso-Fernandez I."/>
            <person name="Pacheco R."/>
            <person name="Padilla G."/>
            <person name="Ferreira P."/>
            <person name="Barriuso J."/>
            <person name="Kellner H."/>
            <person name="Castanera R."/>
            <person name="Alfaro M."/>
            <person name="Ramirez L."/>
            <person name="Pisabarro A.G."/>
            <person name="Kuo A."/>
            <person name="Tritt A."/>
            <person name="Lipzen A."/>
            <person name="He G."/>
            <person name="Yan M."/>
            <person name="Ng V."/>
            <person name="Cullen D."/>
            <person name="Martin F."/>
            <person name="Rosso M.-N."/>
            <person name="Henrissat B."/>
            <person name="Hibbett D."/>
            <person name="Martinez A.T."/>
            <person name="Grigoriev I.V."/>
        </authorList>
    </citation>
    <scope>NUCLEOTIDE SEQUENCE</scope>
    <source>
        <strain evidence="1">MF-IS2</strain>
    </source>
</reference>
<dbReference type="AlphaFoldDB" id="A0A9P6C3H6"/>
<protein>
    <submittedName>
        <fullName evidence="1">Uncharacterized protein</fullName>
    </submittedName>
</protein>
<accession>A0A9P6C3H6</accession>
<keyword evidence="2" id="KW-1185">Reference proteome</keyword>